<evidence type="ECO:0000256" key="1">
    <source>
        <dbReference type="SAM" id="MobiDB-lite"/>
    </source>
</evidence>
<protein>
    <recommendedName>
        <fullName evidence="6">Peptidase inhibitor family I36 protein</fullName>
    </recommendedName>
</protein>
<dbReference type="AlphaFoldDB" id="A0A3A9WPS0"/>
<accession>A0A3A9WPS0</accession>
<evidence type="ECO:0000313" key="3">
    <source>
        <dbReference type="EMBL" id="RKN20522.1"/>
    </source>
</evidence>
<dbReference type="EMBL" id="RBDY01000013">
    <property type="protein sequence ID" value="RKN20522.1"/>
    <property type="molecule type" value="Genomic_DNA"/>
</dbReference>
<dbReference type="Proteomes" id="UP000275024">
    <property type="component" value="Unassembled WGS sequence"/>
</dbReference>
<organism evidence="2 5">
    <name type="scientific">Streptomyces radicis</name>
    <dbReference type="NCBI Taxonomy" id="1750517"/>
    <lineage>
        <taxon>Bacteria</taxon>
        <taxon>Bacillati</taxon>
        <taxon>Actinomycetota</taxon>
        <taxon>Actinomycetes</taxon>
        <taxon>Kitasatosporales</taxon>
        <taxon>Streptomycetaceae</taxon>
        <taxon>Streptomyces</taxon>
    </lineage>
</organism>
<feature type="region of interest" description="Disordered" evidence="1">
    <location>
        <begin position="49"/>
        <end position="86"/>
    </location>
</feature>
<gene>
    <name evidence="3" type="ORF">D7318_18630</name>
    <name evidence="2" type="ORF">D7319_16770</name>
</gene>
<evidence type="ECO:0008006" key="6">
    <source>
        <dbReference type="Google" id="ProtNLM"/>
    </source>
</evidence>
<sequence length="268" mass="28075">MSVTCLATTVSSADFTRNTALFESLSSLMCAPGNSAARKSRNIRIHSPIGRDELPTEQRRVTRRPGVPAESSVLTPEGHPSSRAAPLTDFDWEAGRRAGPGVTMLATEGGNTLRFLPRLLAPVAIVIAALLGSLMTATPAASAAATAPANIPLSLGPGEASGLDGDIGTAAYSDCPSGSICFWSGANGQGLRCTFGRNYPDVLAACSWMANGVIPHSVYNRTAYRYHYYMDADYETRIGSTVAGDSGNLSGRYLVGSLCRHNSTGCPN</sequence>
<dbReference type="Proteomes" id="UP000268652">
    <property type="component" value="Unassembled WGS sequence"/>
</dbReference>
<keyword evidence="4" id="KW-1185">Reference proteome</keyword>
<dbReference type="EMBL" id="RBDX01000012">
    <property type="protein sequence ID" value="RKN08167.1"/>
    <property type="molecule type" value="Genomic_DNA"/>
</dbReference>
<evidence type="ECO:0000313" key="2">
    <source>
        <dbReference type="EMBL" id="RKN08167.1"/>
    </source>
</evidence>
<evidence type="ECO:0000313" key="5">
    <source>
        <dbReference type="Proteomes" id="UP000275024"/>
    </source>
</evidence>
<comment type="caution">
    <text evidence="2">The sequence shown here is derived from an EMBL/GenBank/DDBJ whole genome shotgun (WGS) entry which is preliminary data.</text>
</comment>
<reference evidence="4 5" key="1">
    <citation type="submission" date="2018-09" db="EMBL/GenBank/DDBJ databases">
        <title>Streptomyces sp. nov. DS1-2, an endophytic actinomycete isolated from roots of Dendrobium scabrilingue.</title>
        <authorList>
            <person name="Kuncharoen N."/>
            <person name="Kudo T."/>
            <person name="Ohkuma M."/>
            <person name="Yuki M."/>
            <person name="Tanasupawat S."/>
        </authorList>
    </citation>
    <scope>NUCLEOTIDE SEQUENCE [LARGE SCALE GENOMIC DNA]</scope>
    <source>
        <strain evidence="2 5">AZ1-7</strain>
        <strain evidence="3 4">DS1-2</strain>
    </source>
</reference>
<proteinExistence type="predicted"/>
<evidence type="ECO:0000313" key="4">
    <source>
        <dbReference type="Proteomes" id="UP000268652"/>
    </source>
</evidence>
<name>A0A3A9WPS0_9ACTN</name>
<dbReference type="Pfam" id="PF03995">
    <property type="entry name" value="Inhibitor_I36"/>
    <property type="match status" value="1"/>
</dbReference>
<feature type="compositionally biased region" description="Basic and acidic residues" evidence="1">
    <location>
        <begin position="49"/>
        <end position="60"/>
    </location>
</feature>